<evidence type="ECO:0000313" key="2">
    <source>
        <dbReference type="EMBL" id="OWZ06740.1"/>
    </source>
</evidence>
<organism evidence="2 3">
    <name type="scientific">Phytophthora megakarya</name>
    <dbReference type="NCBI Taxonomy" id="4795"/>
    <lineage>
        <taxon>Eukaryota</taxon>
        <taxon>Sar</taxon>
        <taxon>Stramenopiles</taxon>
        <taxon>Oomycota</taxon>
        <taxon>Peronosporomycetes</taxon>
        <taxon>Peronosporales</taxon>
        <taxon>Peronosporaceae</taxon>
        <taxon>Phytophthora</taxon>
    </lineage>
</organism>
<dbReference type="AlphaFoldDB" id="A0A225VQC5"/>
<sequence>YYDAMAVIRQFSSKSTSSDRPDIVTRVFRMKLNALLDDITKNRIFGTAAASVYVVGFQN</sequence>
<evidence type="ECO:0000259" key="1">
    <source>
        <dbReference type="Pfam" id="PF14214"/>
    </source>
</evidence>
<proteinExistence type="predicted"/>
<dbReference type="Proteomes" id="UP000198211">
    <property type="component" value="Unassembled WGS sequence"/>
</dbReference>
<accession>A0A225VQC5</accession>
<dbReference type="Pfam" id="PF14214">
    <property type="entry name" value="Helitron_like_N"/>
    <property type="match status" value="1"/>
</dbReference>
<comment type="caution">
    <text evidence="2">The sequence shown here is derived from an EMBL/GenBank/DDBJ whole genome shotgun (WGS) entry which is preliminary data.</text>
</comment>
<reference evidence="3" key="1">
    <citation type="submission" date="2017-03" db="EMBL/GenBank/DDBJ databases">
        <title>Phytopthora megakarya and P. palmivora, two closely related causual agents of cacao black pod achieved similar genome size and gene model numbers by different mechanisms.</title>
        <authorList>
            <person name="Ali S."/>
            <person name="Shao J."/>
            <person name="Larry D.J."/>
            <person name="Kronmiller B."/>
            <person name="Shen D."/>
            <person name="Strem M.D."/>
            <person name="Melnick R.L."/>
            <person name="Guiltinan M.J."/>
            <person name="Tyler B.M."/>
            <person name="Meinhardt L.W."/>
            <person name="Bailey B.A."/>
        </authorList>
    </citation>
    <scope>NUCLEOTIDE SEQUENCE [LARGE SCALE GENOMIC DNA]</scope>
    <source>
        <strain evidence="3">zdho120</strain>
    </source>
</reference>
<protein>
    <submittedName>
        <fullName evidence="2">Transcriptional factor B3</fullName>
    </submittedName>
</protein>
<dbReference type="EMBL" id="NBNE01003838">
    <property type="protein sequence ID" value="OWZ06740.1"/>
    <property type="molecule type" value="Genomic_DNA"/>
</dbReference>
<evidence type="ECO:0000313" key="3">
    <source>
        <dbReference type="Proteomes" id="UP000198211"/>
    </source>
</evidence>
<feature type="non-terminal residue" evidence="2">
    <location>
        <position position="1"/>
    </location>
</feature>
<dbReference type="OrthoDB" id="1299166at2759"/>
<dbReference type="InterPro" id="IPR025476">
    <property type="entry name" value="Helitron_helicase-like"/>
</dbReference>
<name>A0A225VQC5_9STRA</name>
<feature type="domain" description="Helitron helicase-like" evidence="1">
    <location>
        <begin position="12"/>
        <end position="58"/>
    </location>
</feature>
<gene>
    <name evidence="2" type="ORF">PHMEG_00020967</name>
</gene>
<keyword evidence="3" id="KW-1185">Reference proteome</keyword>